<dbReference type="InterPro" id="IPR006311">
    <property type="entry name" value="TAT_signal"/>
</dbReference>
<feature type="chain" id="PRO_5039392018" description="Beta-lactamase" evidence="3">
    <location>
        <begin position="27"/>
        <end position="279"/>
    </location>
</feature>
<dbReference type="GO" id="GO:0030655">
    <property type="term" value="P:beta-lactam antibiotic catabolic process"/>
    <property type="evidence" value="ECO:0007669"/>
    <property type="project" value="InterPro"/>
</dbReference>
<dbReference type="RefSeq" id="WP_171156831.1">
    <property type="nucleotide sequence ID" value="NZ_JABENB010000002.1"/>
</dbReference>
<dbReference type="GO" id="GO:0008800">
    <property type="term" value="F:beta-lactamase activity"/>
    <property type="evidence" value="ECO:0007669"/>
    <property type="project" value="InterPro"/>
</dbReference>
<dbReference type="Proteomes" id="UP000557772">
    <property type="component" value="Unassembled WGS sequence"/>
</dbReference>
<protein>
    <recommendedName>
        <fullName evidence="1">Beta-lactamase</fullName>
    </recommendedName>
    <alternativeName>
        <fullName evidence="2">Penicillinase</fullName>
    </alternativeName>
</protein>
<feature type="signal peptide" evidence="3">
    <location>
        <begin position="1"/>
        <end position="26"/>
    </location>
</feature>
<evidence type="ECO:0000256" key="1">
    <source>
        <dbReference type="ARBA" id="ARBA00018879"/>
    </source>
</evidence>
<dbReference type="InterPro" id="IPR012338">
    <property type="entry name" value="Beta-lactam/transpept-like"/>
</dbReference>
<dbReference type="GO" id="GO:0046677">
    <property type="term" value="P:response to antibiotic"/>
    <property type="evidence" value="ECO:0007669"/>
    <property type="project" value="InterPro"/>
</dbReference>
<evidence type="ECO:0000313" key="6">
    <source>
        <dbReference type="Proteomes" id="UP000557772"/>
    </source>
</evidence>
<evidence type="ECO:0000313" key="5">
    <source>
        <dbReference type="EMBL" id="NNG40502.1"/>
    </source>
</evidence>
<evidence type="ECO:0000256" key="2">
    <source>
        <dbReference type="ARBA" id="ARBA00030171"/>
    </source>
</evidence>
<proteinExistence type="predicted"/>
<dbReference type="Gene3D" id="3.40.710.10">
    <property type="entry name" value="DD-peptidase/beta-lactamase superfamily"/>
    <property type="match status" value="1"/>
</dbReference>
<name>A0A849AUY6_9MICO</name>
<sequence>MESRPVTRRLALLVGATGLTAGASLAMPDRALATTRAQLSAQLTAYQRSRGGNIALCVYDRRNRTTWGFYDGWRNETLSIIKVLILATVLRRCQERGIELSAAQRSQATAMITRSDNTATNSLLIWAGASNVRRVAGLYGMSATVVQGGTAAGAADWWGYSTTTARDQITLMTGIIWGTTVLTSAHREYLKSLMSQVVSSQRWGVCAPPLPTSNVWMTKNGWGPRAGGYRLNSVGHIYGNGRDYNAVILTRAPAGYSYGLTTINGVSRILYDALRVPLS</sequence>
<evidence type="ECO:0000259" key="4">
    <source>
        <dbReference type="Pfam" id="PF13354"/>
    </source>
</evidence>
<dbReference type="EMBL" id="JABENB010000002">
    <property type="protein sequence ID" value="NNG40502.1"/>
    <property type="molecule type" value="Genomic_DNA"/>
</dbReference>
<keyword evidence="6" id="KW-1185">Reference proteome</keyword>
<dbReference type="PROSITE" id="PS51318">
    <property type="entry name" value="TAT"/>
    <property type="match status" value="1"/>
</dbReference>
<dbReference type="SUPFAM" id="SSF56601">
    <property type="entry name" value="beta-lactamase/transpeptidase-like"/>
    <property type="match status" value="1"/>
</dbReference>
<dbReference type="Pfam" id="PF13354">
    <property type="entry name" value="Beta-lactamase2"/>
    <property type="match status" value="1"/>
</dbReference>
<evidence type="ECO:0000256" key="3">
    <source>
        <dbReference type="SAM" id="SignalP"/>
    </source>
</evidence>
<dbReference type="PANTHER" id="PTHR35333:SF3">
    <property type="entry name" value="BETA-LACTAMASE-TYPE TRANSPEPTIDASE FOLD CONTAINING PROTEIN"/>
    <property type="match status" value="1"/>
</dbReference>
<dbReference type="InterPro" id="IPR045155">
    <property type="entry name" value="Beta-lactam_cat"/>
</dbReference>
<keyword evidence="3" id="KW-0732">Signal</keyword>
<organism evidence="5 6">
    <name type="scientific">Flexivirga aerilata</name>
    <dbReference type="NCBI Taxonomy" id="1656889"/>
    <lineage>
        <taxon>Bacteria</taxon>
        <taxon>Bacillati</taxon>
        <taxon>Actinomycetota</taxon>
        <taxon>Actinomycetes</taxon>
        <taxon>Micrococcales</taxon>
        <taxon>Dermacoccaceae</taxon>
        <taxon>Flexivirga</taxon>
    </lineage>
</organism>
<reference evidence="5 6" key="1">
    <citation type="submission" date="2020-05" db="EMBL/GenBank/DDBJ databases">
        <title>Flexivirga sp. ID2601S isolated from air conditioner.</title>
        <authorList>
            <person name="Kim D.H."/>
        </authorList>
    </citation>
    <scope>NUCLEOTIDE SEQUENCE [LARGE SCALE GENOMIC DNA]</scope>
    <source>
        <strain evidence="5 6">ID2601S</strain>
    </source>
</reference>
<gene>
    <name evidence="5" type="ORF">HJ588_14630</name>
</gene>
<feature type="domain" description="Beta-lactamase class A catalytic" evidence="4">
    <location>
        <begin position="108"/>
        <end position="250"/>
    </location>
</feature>
<dbReference type="InterPro" id="IPR000871">
    <property type="entry name" value="Beta-lactam_class-A"/>
</dbReference>
<comment type="caution">
    <text evidence="5">The sequence shown here is derived from an EMBL/GenBank/DDBJ whole genome shotgun (WGS) entry which is preliminary data.</text>
</comment>
<dbReference type="PANTHER" id="PTHR35333">
    <property type="entry name" value="BETA-LACTAMASE"/>
    <property type="match status" value="1"/>
</dbReference>
<accession>A0A849AUY6</accession>
<dbReference type="AlphaFoldDB" id="A0A849AUY6"/>